<evidence type="ECO:0000313" key="2">
    <source>
        <dbReference type="EMBL" id="TCB90277.1"/>
    </source>
</evidence>
<keyword evidence="1" id="KW-1133">Transmembrane helix</keyword>
<name>A0A4R0G2R6_9ACTN</name>
<accession>A0A4R0G2R6</accession>
<organism evidence="2 3">
    <name type="scientific">Micromonospora zingiberis</name>
    <dbReference type="NCBI Taxonomy" id="2053011"/>
    <lineage>
        <taxon>Bacteria</taxon>
        <taxon>Bacillati</taxon>
        <taxon>Actinomycetota</taxon>
        <taxon>Actinomycetes</taxon>
        <taxon>Micromonosporales</taxon>
        <taxon>Micromonosporaceae</taxon>
        <taxon>Micromonospora</taxon>
    </lineage>
</organism>
<feature type="transmembrane region" description="Helical" evidence="1">
    <location>
        <begin position="137"/>
        <end position="156"/>
    </location>
</feature>
<feature type="transmembrane region" description="Helical" evidence="1">
    <location>
        <begin position="186"/>
        <end position="205"/>
    </location>
</feature>
<feature type="transmembrane region" description="Helical" evidence="1">
    <location>
        <begin position="162"/>
        <end position="179"/>
    </location>
</feature>
<comment type="caution">
    <text evidence="2">The sequence shown here is derived from an EMBL/GenBank/DDBJ whole genome shotgun (WGS) entry which is preliminary data.</text>
</comment>
<feature type="transmembrane region" description="Helical" evidence="1">
    <location>
        <begin position="225"/>
        <end position="243"/>
    </location>
</feature>
<evidence type="ECO:0000313" key="3">
    <source>
        <dbReference type="Proteomes" id="UP000292274"/>
    </source>
</evidence>
<protein>
    <submittedName>
        <fullName evidence="2">Uncharacterized protein</fullName>
    </submittedName>
</protein>
<feature type="transmembrane region" description="Helical" evidence="1">
    <location>
        <begin position="109"/>
        <end position="130"/>
    </location>
</feature>
<sequence>MNRLERRYRRLLWAYPANYRRERSEEIVGTYLDLAGPGRRWPSPADVADLVRGGLRQRLRAAGANDLLPGVRLAALLALTTATFLAGFWAVLEWQSPPAGAGVPAFGPFVSIGAVAWFAWLLAALLTLVAPGRPTRAAVAAAMLLTATTPLVSLVIDVPRPPLYVLLPPVVLGVLALAVDGRLPLAARVLPITAALAGASLDAFWNRPGAYWGWYNWTAEQVLPAAGGALLAVALLLAVGLGIRRDRRGWWTVMVLLTPVGLLNVHPLAGAVDGLASAATRPTYPTMVATAITVGLLGAALLPAAVALRRRQVVPEPVAPCPTCGAHR</sequence>
<gene>
    <name evidence="2" type="ORF">E0H26_27260</name>
</gene>
<dbReference type="EMBL" id="SJJR01000030">
    <property type="protein sequence ID" value="TCB90277.1"/>
    <property type="molecule type" value="Genomic_DNA"/>
</dbReference>
<dbReference type="Proteomes" id="UP000292274">
    <property type="component" value="Unassembled WGS sequence"/>
</dbReference>
<dbReference type="OrthoDB" id="3406023at2"/>
<dbReference type="RefSeq" id="WP_131308954.1">
    <property type="nucleotide sequence ID" value="NZ_SJJR01000030.1"/>
</dbReference>
<feature type="transmembrane region" description="Helical" evidence="1">
    <location>
        <begin position="67"/>
        <end position="89"/>
    </location>
</feature>
<proteinExistence type="predicted"/>
<feature type="transmembrane region" description="Helical" evidence="1">
    <location>
        <begin position="284"/>
        <end position="308"/>
    </location>
</feature>
<dbReference type="AlphaFoldDB" id="A0A4R0G2R6"/>
<reference evidence="2 3" key="1">
    <citation type="submission" date="2019-02" db="EMBL/GenBank/DDBJ databases">
        <title>Jishengella sp. nov., isolated from a root of Zingiber montanum.</title>
        <authorList>
            <person name="Kuncharoen N."/>
            <person name="Kudo T."/>
            <person name="Masahiro Y."/>
            <person name="Ohkuma M."/>
            <person name="Tanasupawat S."/>
        </authorList>
    </citation>
    <scope>NUCLEOTIDE SEQUENCE [LARGE SCALE GENOMIC DNA]</scope>
    <source>
        <strain evidence="2 3">PLAI 1-1</strain>
    </source>
</reference>
<feature type="transmembrane region" description="Helical" evidence="1">
    <location>
        <begin position="250"/>
        <end position="272"/>
    </location>
</feature>
<keyword evidence="1" id="KW-0812">Transmembrane</keyword>
<evidence type="ECO:0000256" key="1">
    <source>
        <dbReference type="SAM" id="Phobius"/>
    </source>
</evidence>
<keyword evidence="3" id="KW-1185">Reference proteome</keyword>
<keyword evidence="1" id="KW-0472">Membrane</keyword>